<evidence type="ECO:0000313" key="3">
    <source>
        <dbReference type="EMBL" id="KAE9467421.1"/>
    </source>
</evidence>
<name>A0A6A4MJ49_9ERIC</name>
<protein>
    <recommendedName>
        <fullName evidence="2">F-box domain-containing protein</fullName>
    </recommendedName>
</protein>
<dbReference type="Gene3D" id="1.20.1280.50">
    <property type="match status" value="1"/>
</dbReference>
<dbReference type="SMART" id="SM00256">
    <property type="entry name" value="FBOX"/>
    <property type="match status" value="1"/>
</dbReference>
<dbReference type="InterPro" id="IPR053781">
    <property type="entry name" value="F-box_AtFBL13-like"/>
</dbReference>
<evidence type="ECO:0000313" key="4">
    <source>
        <dbReference type="Proteomes" id="UP000428333"/>
    </source>
</evidence>
<accession>A0A6A4MJ49</accession>
<dbReference type="PANTHER" id="PTHR32212:SF234">
    <property type="entry name" value="F-BOX_LRR-REPEAT PROTEIN 13-LIKE"/>
    <property type="match status" value="1"/>
</dbReference>
<keyword evidence="4" id="KW-1185">Reference proteome</keyword>
<reference evidence="3 4" key="1">
    <citation type="journal article" date="2019" name="Genome Biol. Evol.">
        <title>The Rhododendron genome and chromosomal organization provide insight into shared whole-genome duplications across the heath family (Ericaceae).</title>
        <authorList>
            <person name="Soza V.L."/>
            <person name="Lindsley D."/>
            <person name="Waalkes A."/>
            <person name="Ramage E."/>
            <person name="Patwardhan R.P."/>
            <person name="Burton J.N."/>
            <person name="Adey A."/>
            <person name="Kumar A."/>
            <person name="Qiu R."/>
            <person name="Shendure J."/>
            <person name="Hall B."/>
        </authorList>
    </citation>
    <scope>NUCLEOTIDE SEQUENCE [LARGE SCALE GENOMIC DNA]</scope>
    <source>
        <strain evidence="3">RSF 1966-606</strain>
    </source>
</reference>
<dbReference type="Pfam" id="PF00646">
    <property type="entry name" value="F-box"/>
    <property type="match status" value="1"/>
</dbReference>
<comment type="caution">
    <text evidence="3">The sequence shown here is derived from an EMBL/GenBank/DDBJ whole genome shotgun (WGS) entry which is preliminary data.</text>
</comment>
<gene>
    <name evidence="3" type="ORF">C3L33_00652</name>
</gene>
<feature type="domain" description="F-box" evidence="2">
    <location>
        <begin position="89"/>
        <end position="125"/>
    </location>
</feature>
<sequence>MRRIRRRRPDEDREREKEKGNEQRLELTEMTTCISLLSQLGQLKFHLQIWLLQLEVSLPATSWVRGGFVKVYKGLLLVEEDHTIVLPDEDRISTLPDDVLSSIISRLTFRDSVKTSILSSKWRYLCAAVSDINFDIEVMFGPNGNTTDIPNEREIDVLGEKDTCTRLCRSLDQSSTFDLKHLCPDSCIIVIPDSRYKINGLINGAAKLGVLVVDACPGLEEIELNAINLTTFECCDPSMKKFSFSCVPN</sequence>
<proteinExistence type="predicted"/>
<dbReference type="PROSITE" id="PS50181">
    <property type="entry name" value="FBOX"/>
    <property type="match status" value="1"/>
</dbReference>
<dbReference type="PANTHER" id="PTHR32212">
    <property type="entry name" value="CYCLIN-LIKE F-BOX"/>
    <property type="match status" value="1"/>
</dbReference>
<dbReference type="InterPro" id="IPR001810">
    <property type="entry name" value="F-box_dom"/>
</dbReference>
<evidence type="ECO:0000259" key="2">
    <source>
        <dbReference type="PROSITE" id="PS50181"/>
    </source>
</evidence>
<dbReference type="Proteomes" id="UP000428333">
    <property type="component" value="Linkage Group LG01"/>
</dbReference>
<dbReference type="SUPFAM" id="SSF81383">
    <property type="entry name" value="F-box domain"/>
    <property type="match status" value="1"/>
</dbReference>
<dbReference type="EMBL" id="QEFC01000032">
    <property type="protein sequence ID" value="KAE9467421.1"/>
    <property type="molecule type" value="Genomic_DNA"/>
</dbReference>
<feature type="region of interest" description="Disordered" evidence="1">
    <location>
        <begin position="1"/>
        <end position="22"/>
    </location>
</feature>
<feature type="non-terminal residue" evidence="3">
    <location>
        <position position="1"/>
    </location>
</feature>
<organism evidence="3 4">
    <name type="scientific">Rhododendron williamsianum</name>
    <dbReference type="NCBI Taxonomy" id="262921"/>
    <lineage>
        <taxon>Eukaryota</taxon>
        <taxon>Viridiplantae</taxon>
        <taxon>Streptophyta</taxon>
        <taxon>Embryophyta</taxon>
        <taxon>Tracheophyta</taxon>
        <taxon>Spermatophyta</taxon>
        <taxon>Magnoliopsida</taxon>
        <taxon>eudicotyledons</taxon>
        <taxon>Gunneridae</taxon>
        <taxon>Pentapetalae</taxon>
        <taxon>asterids</taxon>
        <taxon>Ericales</taxon>
        <taxon>Ericaceae</taxon>
        <taxon>Ericoideae</taxon>
        <taxon>Rhodoreae</taxon>
        <taxon>Rhododendron</taxon>
    </lineage>
</organism>
<dbReference type="OrthoDB" id="1919832at2759"/>
<dbReference type="CDD" id="cd22160">
    <property type="entry name" value="F-box_AtFBL13-like"/>
    <property type="match status" value="1"/>
</dbReference>
<dbReference type="AlphaFoldDB" id="A0A6A4MJ49"/>
<feature type="compositionally biased region" description="Basic and acidic residues" evidence="1">
    <location>
        <begin position="8"/>
        <end position="22"/>
    </location>
</feature>
<evidence type="ECO:0000256" key="1">
    <source>
        <dbReference type="SAM" id="MobiDB-lite"/>
    </source>
</evidence>
<dbReference type="InterPro" id="IPR036047">
    <property type="entry name" value="F-box-like_dom_sf"/>
</dbReference>